<dbReference type="KEGG" id="sari:H5J25_11595"/>
<evidence type="ECO:0000256" key="1">
    <source>
        <dbReference type="SAM" id="SignalP"/>
    </source>
</evidence>
<dbReference type="AlphaFoldDB" id="A0A974S337"/>
<sequence>MKRTFLFPAGMMLCFPTPSLAATKPSLDGEKVLADFARCAVREAPQQSRRVIESMPESADEQTQIDRLFQKHSKCMRLGTSIQSAGLAASVNLGQTSLGAAAAQMANDRRQMIFSRRALRGAIVTRLYLGSGETSGTASQNFASVDRADRLLPVGYVVVRCAVDREPLAADRLVRAKRMSVAESDAGRALAPALNACGRGKGRVDISGTAIHGWAAEALYKRRHPVATAESN</sequence>
<keyword evidence="3" id="KW-1185">Reference proteome</keyword>
<dbReference type="Proteomes" id="UP000595894">
    <property type="component" value="Chromosome"/>
</dbReference>
<name>A0A974S337_9SPHN</name>
<accession>A0A974S337</accession>
<proteinExistence type="predicted"/>
<evidence type="ECO:0000313" key="2">
    <source>
        <dbReference type="EMBL" id="QQV76167.1"/>
    </source>
</evidence>
<dbReference type="RefSeq" id="WP_202091122.1">
    <property type="nucleotide sequence ID" value="NZ_CP061035.1"/>
</dbReference>
<feature type="chain" id="PRO_5037791757" evidence="1">
    <location>
        <begin position="22"/>
        <end position="232"/>
    </location>
</feature>
<evidence type="ECO:0000313" key="3">
    <source>
        <dbReference type="Proteomes" id="UP000595894"/>
    </source>
</evidence>
<reference evidence="3" key="1">
    <citation type="submission" date="2020-09" db="EMBL/GenBank/DDBJ databases">
        <title>Sphingomonas sp., a new species isolated from pork steak.</title>
        <authorList>
            <person name="Heidler von Heilborn D."/>
        </authorList>
    </citation>
    <scope>NUCLEOTIDE SEQUENCE [LARGE SCALE GENOMIC DNA]</scope>
</reference>
<organism evidence="2 3">
    <name type="scientific">Sphingomonas aliaeris</name>
    <dbReference type="NCBI Taxonomy" id="2759526"/>
    <lineage>
        <taxon>Bacteria</taxon>
        <taxon>Pseudomonadati</taxon>
        <taxon>Pseudomonadota</taxon>
        <taxon>Alphaproteobacteria</taxon>
        <taxon>Sphingomonadales</taxon>
        <taxon>Sphingomonadaceae</taxon>
        <taxon>Sphingomonas</taxon>
    </lineage>
</organism>
<protein>
    <submittedName>
        <fullName evidence="2">Uncharacterized protein</fullName>
    </submittedName>
</protein>
<feature type="signal peptide" evidence="1">
    <location>
        <begin position="1"/>
        <end position="21"/>
    </location>
</feature>
<gene>
    <name evidence="2" type="ORF">H5J25_11595</name>
</gene>
<dbReference type="EMBL" id="CP061035">
    <property type="protein sequence ID" value="QQV76167.1"/>
    <property type="molecule type" value="Genomic_DNA"/>
</dbReference>
<keyword evidence="1" id="KW-0732">Signal</keyword>